<protein>
    <submittedName>
        <fullName evidence="2">Uncharacterized protein</fullName>
    </submittedName>
</protein>
<feature type="signal peptide" evidence="1">
    <location>
        <begin position="1"/>
        <end position="17"/>
    </location>
</feature>
<gene>
    <name evidence="2" type="ORF">ACFFGA_10600</name>
</gene>
<comment type="caution">
    <text evidence="2">The sequence shown here is derived from an EMBL/GenBank/DDBJ whole genome shotgun (WGS) entry which is preliminary data.</text>
</comment>
<sequence>MKTFLVLVLFACSCTFAQNTINQDIINTETFTQLTLDYLNN</sequence>
<dbReference type="Proteomes" id="UP001589832">
    <property type="component" value="Unassembled WGS sequence"/>
</dbReference>
<evidence type="ECO:0000313" key="3">
    <source>
        <dbReference type="Proteomes" id="UP001589832"/>
    </source>
</evidence>
<keyword evidence="3" id="KW-1185">Reference proteome</keyword>
<feature type="chain" id="PRO_5046358738" evidence="1">
    <location>
        <begin position="18"/>
        <end position="41"/>
    </location>
</feature>
<dbReference type="RefSeq" id="WP_386063605.1">
    <property type="nucleotide sequence ID" value="NZ_JBHLTQ010000005.1"/>
</dbReference>
<proteinExistence type="predicted"/>
<name>A0ABV6Q9Q6_9FLAO</name>
<evidence type="ECO:0000256" key="1">
    <source>
        <dbReference type="SAM" id="SignalP"/>
    </source>
</evidence>
<keyword evidence="1" id="KW-0732">Signal</keyword>
<organism evidence="2 3">
    <name type="scientific">Winogradskyella pulchriflava</name>
    <dbReference type="NCBI Taxonomy" id="1110688"/>
    <lineage>
        <taxon>Bacteria</taxon>
        <taxon>Pseudomonadati</taxon>
        <taxon>Bacteroidota</taxon>
        <taxon>Flavobacteriia</taxon>
        <taxon>Flavobacteriales</taxon>
        <taxon>Flavobacteriaceae</taxon>
        <taxon>Winogradskyella</taxon>
    </lineage>
</organism>
<reference evidence="2 3" key="1">
    <citation type="submission" date="2024-09" db="EMBL/GenBank/DDBJ databases">
        <authorList>
            <person name="Sun Q."/>
            <person name="Mori K."/>
        </authorList>
    </citation>
    <scope>NUCLEOTIDE SEQUENCE [LARGE SCALE GENOMIC DNA]</scope>
    <source>
        <strain evidence="2 3">NCAIM B.02481</strain>
    </source>
</reference>
<dbReference type="EMBL" id="JBHLTQ010000005">
    <property type="protein sequence ID" value="MFC0605004.1"/>
    <property type="molecule type" value="Genomic_DNA"/>
</dbReference>
<evidence type="ECO:0000313" key="2">
    <source>
        <dbReference type="EMBL" id="MFC0605004.1"/>
    </source>
</evidence>
<accession>A0ABV6Q9Q6</accession>